<dbReference type="Pfam" id="PF00358">
    <property type="entry name" value="PTS_EIIA_1"/>
    <property type="match status" value="1"/>
</dbReference>
<evidence type="ECO:0000256" key="2">
    <source>
        <dbReference type="ARBA" id="ARBA00022448"/>
    </source>
</evidence>
<dbReference type="PROSITE" id="PS00371">
    <property type="entry name" value="PTS_EIIA_TYPE_1_HIS"/>
    <property type="match status" value="1"/>
</dbReference>
<dbReference type="Pfam" id="PF02378">
    <property type="entry name" value="PTS_EIIC"/>
    <property type="match status" value="1"/>
</dbReference>
<dbReference type="InterPro" id="IPR011055">
    <property type="entry name" value="Dup_hybrid_motif"/>
</dbReference>
<name>A0A6L7CNM5_ECOLX</name>
<keyword evidence="3" id="KW-1003">Cell membrane</keyword>
<evidence type="ECO:0000256" key="6">
    <source>
        <dbReference type="ARBA" id="ARBA00022683"/>
    </source>
</evidence>
<evidence type="ECO:0000256" key="9">
    <source>
        <dbReference type="ARBA" id="ARBA00023136"/>
    </source>
</evidence>
<dbReference type="PROSITE" id="PS51093">
    <property type="entry name" value="PTS_EIIA_TYPE_1"/>
    <property type="match status" value="1"/>
</dbReference>
<evidence type="ECO:0000259" key="12">
    <source>
        <dbReference type="PROSITE" id="PS51103"/>
    </source>
</evidence>
<organism evidence="13 14">
    <name type="scientific">Escherichia coli</name>
    <dbReference type="NCBI Taxonomy" id="562"/>
    <lineage>
        <taxon>Bacteria</taxon>
        <taxon>Pseudomonadati</taxon>
        <taxon>Pseudomonadota</taxon>
        <taxon>Gammaproteobacteria</taxon>
        <taxon>Enterobacterales</taxon>
        <taxon>Enterobacteriaceae</taxon>
        <taxon>Escherichia</taxon>
    </lineage>
</organism>
<dbReference type="Proteomes" id="UP000480485">
    <property type="component" value="Unassembled WGS sequence"/>
</dbReference>
<dbReference type="SUPFAM" id="SSF51261">
    <property type="entry name" value="Duplicated hybrid motif"/>
    <property type="match status" value="1"/>
</dbReference>
<evidence type="ECO:0000313" key="13">
    <source>
        <dbReference type="EMBL" id="MWT88573.1"/>
    </source>
</evidence>
<dbReference type="GO" id="GO:0009401">
    <property type="term" value="P:phosphoenolpyruvate-dependent sugar phosphotransferase system"/>
    <property type="evidence" value="ECO:0007669"/>
    <property type="project" value="UniProtKB-KW"/>
</dbReference>
<dbReference type="InterPro" id="IPR003352">
    <property type="entry name" value="PTS_EIIC"/>
</dbReference>
<dbReference type="GO" id="GO:0015771">
    <property type="term" value="P:trehalose transport"/>
    <property type="evidence" value="ECO:0007669"/>
    <property type="project" value="TreeGrafter"/>
</dbReference>
<keyword evidence="6" id="KW-0598">Phosphotransferase system</keyword>
<evidence type="ECO:0000256" key="1">
    <source>
        <dbReference type="ARBA" id="ARBA00004651"/>
    </source>
</evidence>
<feature type="domain" description="PTS EIIC type-1" evidence="12">
    <location>
        <begin position="1"/>
        <end position="145"/>
    </location>
</feature>
<evidence type="ECO:0000256" key="10">
    <source>
        <dbReference type="SAM" id="Phobius"/>
    </source>
</evidence>
<accession>A0A6L7CNM5</accession>
<dbReference type="GO" id="GO:0008982">
    <property type="term" value="F:protein-N(PI)-phosphohistidine-sugar phosphotransferase activity"/>
    <property type="evidence" value="ECO:0007669"/>
    <property type="project" value="InterPro"/>
</dbReference>
<dbReference type="Gene3D" id="2.70.70.10">
    <property type="entry name" value="Glucose Permease (Domain IIA)"/>
    <property type="match status" value="1"/>
</dbReference>
<feature type="domain" description="PTS EIIA type-1" evidence="11">
    <location>
        <begin position="175"/>
        <end position="254"/>
    </location>
</feature>
<dbReference type="InterPro" id="IPR001127">
    <property type="entry name" value="PTS_EIIA_1_perm"/>
</dbReference>
<dbReference type="PANTHER" id="PTHR30175:SF1">
    <property type="entry name" value="PTS SYSTEM ARBUTIN-, CELLOBIOSE-, AND SALICIN-SPECIFIC EIIBC COMPONENT-RELATED"/>
    <property type="match status" value="1"/>
</dbReference>
<dbReference type="PROSITE" id="PS51103">
    <property type="entry name" value="PTS_EIIC_TYPE_1"/>
    <property type="match status" value="1"/>
</dbReference>
<keyword evidence="9 10" id="KW-0472">Membrane</keyword>
<comment type="subcellular location">
    <subcellularLocation>
        <location evidence="1">Cell membrane</location>
        <topology evidence="1">Multi-pass membrane protein</topology>
    </subcellularLocation>
</comment>
<gene>
    <name evidence="13" type="ORF">GP954_26160</name>
</gene>
<keyword evidence="2" id="KW-0813">Transport</keyword>
<dbReference type="InterPro" id="IPR050558">
    <property type="entry name" value="PTS_Sugar-Specific_Components"/>
</dbReference>
<dbReference type="AlphaFoldDB" id="A0A6L7CNM5"/>
<feature type="transmembrane region" description="Helical" evidence="10">
    <location>
        <begin position="61"/>
        <end position="79"/>
    </location>
</feature>
<feature type="non-terminal residue" evidence="13">
    <location>
        <position position="254"/>
    </location>
</feature>
<evidence type="ECO:0000313" key="14">
    <source>
        <dbReference type="Proteomes" id="UP000480485"/>
    </source>
</evidence>
<evidence type="ECO:0000256" key="4">
    <source>
        <dbReference type="ARBA" id="ARBA00022597"/>
    </source>
</evidence>
<proteinExistence type="predicted"/>
<feature type="transmembrane region" description="Helical" evidence="10">
    <location>
        <begin position="106"/>
        <end position="129"/>
    </location>
</feature>
<sequence>GYDTMIPLLMPAIMAQVGAALGVFLCERDAQKKVVAGSAALTGLFGITEPAVYGVNLPRKYPFVIACISGALGATIIGYAQTKVYSFGLPSIFTFMQTIPSTGIDFTVWASVIGGVIAIGCAFVGTLMLHFITSKRQPAQVAPQEKTPEVITPPEQGGICSPMTGEIVPLIHVADTTFASGLLGKGIAILPSVGEVRSPVAGRIASLFATLHAIGIESDDGVEILIHVGIDTVKLDGKFFSAHVNVGDKVNTGD</sequence>
<evidence type="ECO:0000256" key="3">
    <source>
        <dbReference type="ARBA" id="ARBA00022475"/>
    </source>
</evidence>
<evidence type="ECO:0000256" key="5">
    <source>
        <dbReference type="ARBA" id="ARBA00022679"/>
    </source>
</evidence>
<feature type="non-terminal residue" evidence="13">
    <location>
        <position position="1"/>
    </location>
</feature>
<evidence type="ECO:0000256" key="8">
    <source>
        <dbReference type="ARBA" id="ARBA00022989"/>
    </source>
</evidence>
<comment type="caution">
    <text evidence="13">The sequence shown here is derived from an EMBL/GenBank/DDBJ whole genome shotgun (WGS) entry which is preliminary data.</text>
</comment>
<feature type="transmembrane region" description="Helical" evidence="10">
    <location>
        <begin position="6"/>
        <end position="27"/>
    </location>
</feature>
<evidence type="ECO:0000259" key="11">
    <source>
        <dbReference type="PROSITE" id="PS51093"/>
    </source>
</evidence>
<dbReference type="NCBIfam" id="TIGR00830">
    <property type="entry name" value="PTBA"/>
    <property type="match status" value="1"/>
</dbReference>
<dbReference type="EMBL" id="WTRN01001647">
    <property type="protein sequence ID" value="MWT88573.1"/>
    <property type="molecule type" value="Genomic_DNA"/>
</dbReference>
<protein>
    <submittedName>
        <fullName evidence="13">PTS beta-glucoside transporter subunit IIABC</fullName>
    </submittedName>
</protein>
<keyword evidence="4" id="KW-0762">Sugar transport</keyword>
<evidence type="ECO:0000256" key="7">
    <source>
        <dbReference type="ARBA" id="ARBA00022692"/>
    </source>
</evidence>
<reference evidence="13 14" key="1">
    <citation type="submission" date="2019-12" db="EMBL/GenBank/DDBJ databases">
        <title>Enteriobacteria Tanzani isolates_8377-8380.</title>
        <authorList>
            <person name="Subbiah M."/>
            <person name="Call D."/>
        </authorList>
    </citation>
    <scope>NUCLEOTIDE SEQUENCE [LARGE SCALE GENOMIC DNA]</scope>
    <source>
        <strain evidence="13 14">8378wC7</strain>
    </source>
</reference>
<keyword evidence="5" id="KW-0808">Transferase</keyword>
<keyword evidence="7 10" id="KW-0812">Transmembrane</keyword>
<keyword evidence="8 10" id="KW-1133">Transmembrane helix</keyword>
<dbReference type="PANTHER" id="PTHR30175">
    <property type="entry name" value="PHOSPHOTRANSFERASE SYSTEM TRANSPORT PROTEIN"/>
    <property type="match status" value="1"/>
</dbReference>
<dbReference type="GO" id="GO:0090589">
    <property type="term" value="F:protein-phosphocysteine-trehalose phosphotransferase system transporter activity"/>
    <property type="evidence" value="ECO:0007669"/>
    <property type="project" value="TreeGrafter"/>
</dbReference>
<dbReference type="InterPro" id="IPR013013">
    <property type="entry name" value="PTS_EIIC_1"/>
</dbReference>
<dbReference type="GO" id="GO:0005886">
    <property type="term" value="C:plasma membrane"/>
    <property type="evidence" value="ECO:0007669"/>
    <property type="project" value="UniProtKB-SubCell"/>
</dbReference>